<dbReference type="EMBL" id="AMZH03015143">
    <property type="protein sequence ID" value="RRT46520.1"/>
    <property type="molecule type" value="Genomic_DNA"/>
</dbReference>
<sequence length="179" mass="19831">MPGFTSSATDRPNAICMTLFDPRKNLSPKEVSHGETTSFMDMRINMAAKFTVSRTIPAGGFVLLPELLESLIPHVLESEDVGRSVILQCLLDRAHNSLLVLLPLLLGLRQRHYTRREASNITKGSHHRRSNGTSSESFTKTAIRLTRAVAFGNRHRLADGLAFDTAACRGVLRCCRDDL</sequence>
<gene>
    <name evidence="2" type="ORF">B296_00041929</name>
</gene>
<evidence type="ECO:0000313" key="3">
    <source>
        <dbReference type="Proteomes" id="UP000287651"/>
    </source>
</evidence>
<protein>
    <submittedName>
        <fullName evidence="2">Uncharacterized protein</fullName>
    </submittedName>
</protein>
<evidence type="ECO:0000313" key="2">
    <source>
        <dbReference type="EMBL" id="RRT46520.1"/>
    </source>
</evidence>
<dbReference type="Proteomes" id="UP000287651">
    <property type="component" value="Unassembled WGS sequence"/>
</dbReference>
<accession>A0A426Y4G9</accession>
<dbReference type="AlphaFoldDB" id="A0A426Y4G9"/>
<evidence type="ECO:0000256" key="1">
    <source>
        <dbReference type="SAM" id="MobiDB-lite"/>
    </source>
</evidence>
<name>A0A426Y4G9_ENSVE</name>
<proteinExistence type="predicted"/>
<comment type="caution">
    <text evidence="2">The sequence shown here is derived from an EMBL/GenBank/DDBJ whole genome shotgun (WGS) entry which is preliminary data.</text>
</comment>
<feature type="region of interest" description="Disordered" evidence="1">
    <location>
        <begin position="117"/>
        <end position="137"/>
    </location>
</feature>
<organism evidence="2 3">
    <name type="scientific">Ensete ventricosum</name>
    <name type="common">Abyssinian banana</name>
    <name type="synonym">Musa ensete</name>
    <dbReference type="NCBI Taxonomy" id="4639"/>
    <lineage>
        <taxon>Eukaryota</taxon>
        <taxon>Viridiplantae</taxon>
        <taxon>Streptophyta</taxon>
        <taxon>Embryophyta</taxon>
        <taxon>Tracheophyta</taxon>
        <taxon>Spermatophyta</taxon>
        <taxon>Magnoliopsida</taxon>
        <taxon>Liliopsida</taxon>
        <taxon>Zingiberales</taxon>
        <taxon>Musaceae</taxon>
        <taxon>Ensete</taxon>
    </lineage>
</organism>
<reference evidence="2 3" key="1">
    <citation type="journal article" date="2014" name="Agronomy (Basel)">
        <title>A Draft Genome Sequence for Ensete ventricosum, the Drought-Tolerant Tree Against Hunger.</title>
        <authorList>
            <person name="Harrison J."/>
            <person name="Moore K.A."/>
            <person name="Paszkiewicz K."/>
            <person name="Jones T."/>
            <person name="Grant M."/>
            <person name="Ambacheew D."/>
            <person name="Muzemil S."/>
            <person name="Studholme D.J."/>
        </authorList>
    </citation>
    <scope>NUCLEOTIDE SEQUENCE [LARGE SCALE GENOMIC DNA]</scope>
</reference>